<name>A0A495J2E7_9SPHI</name>
<dbReference type="OrthoDB" id="798282at2"/>
<evidence type="ECO:0000313" key="1">
    <source>
        <dbReference type="EMBL" id="RKR82993.1"/>
    </source>
</evidence>
<proteinExistence type="predicted"/>
<evidence type="ECO:0000313" key="2">
    <source>
        <dbReference type="Proteomes" id="UP000268007"/>
    </source>
</evidence>
<sequence length="152" mass="17993">MKKNLLFFISILCTIVCSCEENKKEFKIYPLSPFSSQVSFAKDQEISNQANATLKTQYYIVDEDVDFTDRTKIRLENYIKEKLSQDISNNKAIYFTFYKGSFSFTKNSVQTKDELEKDHAVDKLAEFEYKDGKLYNFDFYKEGSYYQEQPTR</sequence>
<organism evidence="1 2">
    <name type="scientific">Mucilaginibacter gracilis</name>
    <dbReference type="NCBI Taxonomy" id="423350"/>
    <lineage>
        <taxon>Bacteria</taxon>
        <taxon>Pseudomonadati</taxon>
        <taxon>Bacteroidota</taxon>
        <taxon>Sphingobacteriia</taxon>
        <taxon>Sphingobacteriales</taxon>
        <taxon>Sphingobacteriaceae</taxon>
        <taxon>Mucilaginibacter</taxon>
    </lineage>
</organism>
<dbReference type="AlphaFoldDB" id="A0A495J2E7"/>
<dbReference type="PROSITE" id="PS51257">
    <property type="entry name" value="PROKAR_LIPOPROTEIN"/>
    <property type="match status" value="1"/>
</dbReference>
<gene>
    <name evidence="1" type="ORF">BDD43_3193</name>
</gene>
<dbReference type="EMBL" id="RBKU01000001">
    <property type="protein sequence ID" value="RKR82993.1"/>
    <property type="molecule type" value="Genomic_DNA"/>
</dbReference>
<protein>
    <submittedName>
        <fullName evidence="1">Uncharacterized protein</fullName>
    </submittedName>
</protein>
<reference evidence="1 2" key="1">
    <citation type="submission" date="2018-10" db="EMBL/GenBank/DDBJ databases">
        <title>Genomic Encyclopedia of Archaeal and Bacterial Type Strains, Phase II (KMG-II): from individual species to whole genera.</title>
        <authorList>
            <person name="Goeker M."/>
        </authorList>
    </citation>
    <scope>NUCLEOTIDE SEQUENCE [LARGE SCALE GENOMIC DNA]</scope>
    <source>
        <strain evidence="1 2">DSM 18602</strain>
    </source>
</reference>
<comment type="caution">
    <text evidence="1">The sequence shown here is derived from an EMBL/GenBank/DDBJ whole genome shotgun (WGS) entry which is preliminary data.</text>
</comment>
<dbReference type="RefSeq" id="WP_121198534.1">
    <property type="nucleotide sequence ID" value="NZ_RBKU01000001.1"/>
</dbReference>
<dbReference type="Proteomes" id="UP000268007">
    <property type="component" value="Unassembled WGS sequence"/>
</dbReference>
<accession>A0A495J2E7</accession>
<keyword evidence="2" id="KW-1185">Reference proteome</keyword>